<dbReference type="EMBL" id="MU251258">
    <property type="protein sequence ID" value="KAG9253244.1"/>
    <property type="molecule type" value="Genomic_DNA"/>
</dbReference>
<organism evidence="2 3">
    <name type="scientific">Emericellopsis atlantica</name>
    <dbReference type="NCBI Taxonomy" id="2614577"/>
    <lineage>
        <taxon>Eukaryota</taxon>
        <taxon>Fungi</taxon>
        <taxon>Dikarya</taxon>
        <taxon>Ascomycota</taxon>
        <taxon>Pezizomycotina</taxon>
        <taxon>Sordariomycetes</taxon>
        <taxon>Hypocreomycetidae</taxon>
        <taxon>Hypocreales</taxon>
        <taxon>Bionectriaceae</taxon>
        <taxon>Emericellopsis</taxon>
    </lineage>
</organism>
<evidence type="ECO:0000313" key="3">
    <source>
        <dbReference type="Proteomes" id="UP000887229"/>
    </source>
</evidence>
<feature type="compositionally biased region" description="Low complexity" evidence="1">
    <location>
        <begin position="15"/>
        <end position="31"/>
    </location>
</feature>
<name>A0A9P8CMZ8_9HYPO</name>
<accession>A0A9P8CMZ8</accession>
<dbReference type="AlphaFoldDB" id="A0A9P8CMZ8"/>
<feature type="compositionally biased region" description="Polar residues" evidence="1">
    <location>
        <begin position="60"/>
        <end position="72"/>
    </location>
</feature>
<proteinExistence type="predicted"/>
<dbReference type="OrthoDB" id="10369420at2759"/>
<dbReference type="Proteomes" id="UP000887229">
    <property type="component" value="Unassembled WGS sequence"/>
</dbReference>
<feature type="compositionally biased region" description="Low complexity" evidence="1">
    <location>
        <begin position="140"/>
        <end position="150"/>
    </location>
</feature>
<feature type="region of interest" description="Disordered" evidence="1">
    <location>
        <begin position="260"/>
        <end position="436"/>
    </location>
</feature>
<reference evidence="2" key="1">
    <citation type="journal article" date="2021" name="IMA Fungus">
        <title>Genomic characterization of three marine fungi, including Emericellopsis atlantica sp. nov. with signatures of a generalist lifestyle and marine biomass degradation.</title>
        <authorList>
            <person name="Hagestad O.C."/>
            <person name="Hou L."/>
            <person name="Andersen J.H."/>
            <person name="Hansen E.H."/>
            <person name="Altermark B."/>
            <person name="Li C."/>
            <person name="Kuhnert E."/>
            <person name="Cox R.J."/>
            <person name="Crous P.W."/>
            <person name="Spatafora J.W."/>
            <person name="Lail K."/>
            <person name="Amirebrahimi M."/>
            <person name="Lipzen A."/>
            <person name="Pangilinan J."/>
            <person name="Andreopoulos W."/>
            <person name="Hayes R.D."/>
            <person name="Ng V."/>
            <person name="Grigoriev I.V."/>
            <person name="Jackson S.A."/>
            <person name="Sutton T.D.S."/>
            <person name="Dobson A.D.W."/>
            <person name="Rama T."/>
        </authorList>
    </citation>
    <scope>NUCLEOTIDE SEQUENCE</scope>
    <source>
        <strain evidence="2">TS7</strain>
    </source>
</reference>
<protein>
    <submittedName>
        <fullName evidence="2">Uncharacterized protein</fullName>
    </submittedName>
</protein>
<feature type="compositionally biased region" description="Basic and acidic residues" evidence="1">
    <location>
        <begin position="401"/>
        <end position="410"/>
    </location>
</feature>
<gene>
    <name evidence="2" type="ORF">F5Z01DRAFT_658291</name>
</gene>
<evidence type="ECO:0000256" key="1">
    <source>
        <dbReference type="SAM" id="MobiDB-lite"/>
    </source>
</evidence>
<feature type="compositionally biased region" description="Low complexity" evidence="1">
    <location>
        <begin position="87"/>
        <end position="97"/>
    </location>
</feature>
<dbReference type="GeneID" id="70294592"/>
<dbReference type="RefSeq" id="XP_046117168.1">
    <property type="nucleotide sequence ID" value="XM_046263689.1"/>
</dbReference>
<feature type="compositionally biased region" description="Polar residues" evidence="1">
    <location>
        <begin position="168"/>
        <end position="178"/>
    </location>
</feature>
<feature type="region of interest" description="Disordered" evidence="1">
    <location>
        <begin position="1"/>
        <end position="206"/>
    </location>
</feature>
<feature type="compositionally biased region" description="Basic and acidic residues" evidence="1">
    <location>
        <begin position="36"/>
        <end position="59"/>
    </location>
</feature>
<comment type="caution">
    <text evidence="2">The sequence shown here is derived from an EMBL/GenBank/DDBJ whole genome shotgun (WGS) entry which is preliminary data.</text>
</comment>
<sequence length="665" mass="74833">MPYWNLFKVKRRKAPSAGSGTSDSASTSPQQPESPPQEHEGRASGELWRSRDVREHDTAHLNSQLSKLSTDLSPPRNAMSLPRCRRSSTSASSNDSSLWLRMFKNRSTTPLTVREPASAELSSSSRMAGRETSMARKSESASSSSARSPADQQPVEHRPVASVPKLTRQISRRPQTVEENPEAGPSRSRSFDSPRRHPFNAEYQGGDRNLFNIGLGIDFKTGQEFLQRSRDLRFADSIPQASSLNFYTDVDEGWDINTGIDDEDEDLTSKGKSTARPAAPKLNTHVDDDWGSIPYFDEDDQSTHTNDGKGKGKAIEYSDGDQQHDTRRRSTVFDDEDYGDDDNDEHACPESETGSLDEFASQYRKQIMQKRRPRRQAFSGHESLRADTPRLPDWYEEDWGDRDRGEDEKGAVSPPSDDEFTGAADPEPGPPYAPYSELGQECLEVIRKGLSLTPDCEPRHVEAVLLKSWMLVKHMYSQTLPARNLDPFHKGYLGRETRVRSPRNRVHNEMLAEHIDEIYWESPMLRNLVRDDNPHDGLNALRSSFIQGERIRGSEIMLRRVIECKPDFKDSQMAHWNQYVAKRRARPQSTLRNVVDADDAHEPEKALMPKRAPMNLNSVHAQLLADRKWATRACEQGRSPAGAAQDGPGAEPTDEAASIDPDVQS</sequence>
<feature type="compositionally biased region" description="Acidic residues" evidence="1">
    <location>
        <begin position="333"/>
        <end position="344"/>
    </location>
</feature>
<feature type="region of interest" description="Disordered" evidence="1">
    <location>
        <begin position="630"/>
        <end position="665"/>
    </location>
</feature>
<evidence type="ECO:0000313" key="2">
    <source>
        <dbReference type="EMBL" id="KAG9253244.1"/>
    </source>
</evidence>
<keyword evidence="3" id="KW-1185">Reference proteome</keyword>
<feature type="compositionally biased region" description="Basic and acidic residues" evidence="1">
    <location>
        <begin position="306"/>
        <end position="325"/>
    </location>
</feature>